<protein>
    <recommendedName>
        <fullName evidence="4">DUF3301 domain-containing protein</fullName>
    </recommendedName>
</protein>
<evidence type="ECO:0000313" key="3">
    <source>
        <dbReference type="Proteomes" id="UP000004263"/>
    </source>
</evidence>
<gene>
    <name evidence="2" type="ORF">RED65_09049</name>
</gene>
<evidence type="ECO:0008006" key="4">
    <source>
        <dbReference type="Google" id="ProtNLM"/>
    </source>
</evidence>
<dbReference type="AlphaFoldDB" id="Q1N6R6"/>
<reference evidence="2 3" key="1">
    <citation type="submission" date="2006-03" db="EMBL/GenBank/DDBJ databases">
        <authorList>
            <person name="Pinhassi J."/>
            <person name="Pedros-Alio C."/>
            <person name="Ferriera S."/>
            <person name="Johnson J."/>
            <person name="Kravitz S."/>
            <person name="Halpern A."/>
            <person name="Remington K."/>
            <person name="Beeson K."/>
            <person name="Tran B."/>
            <person name="Rogers Y.-H."/>
            <person name="Friedman R."/>
            <person name="Venter J.C."/>
        </authorList>
    </citation>
    <scope>NUCLEOTIDE SEQUENCE [LARGE SCALE GENOMIC DNA]</scope>
    <source>
        <strain evidence="2 3">RED65</strain>
    </source>
</reference>
<dbReference type="Pfam" id="PF11743">
    <property type="entry name" value="DUF3301"/>
    <property type="match status" value="1"/>
</dbReference>
<evidence type="ECO:0000256" key="1">
    <source>
        <dbReference type="SAM" id="Phobius"/>
    </source>
</evidence>
<proteinExistence type="predicted"/>
<accession>Q1N6R6</accession>
<dbReference type="Proteomes" id="UP000004263">
    <property type="component" value="Unassembled WGS sequence"/>
</dbReference>
<dbReference type="EMBL" id="AAQH01000001">
    <property type="protein sequence ID" value="EAT13526.1"/>
    <property type="molecule type" value="Genomic_DNA"/>
</dbReference>
<dbReference type="HOGENOM" id="CLU_136199_0_1_6"/>
<keyword evidence="1" id="KW-1133">Transmembrane helix</keyword>
<comment type="caution">
    <text evidence="2">The sequence shown here is derived from an EMBL/GenBank/DDBJ whole genome shotgun (WGS) entry which is preliminary data.</text>
</comment>
<dbReference type="RefSeq" id="WP_007016947.1">
    <property type="nucleotide sequence ID" value="NZ_CH724113.1"/>
</dbReference>
<dbReference type="STRING" id="207949.RED65_09049"/>
<keyword evidence="3" id="KW-1185">Reference proteome</keyword>
<keyword evidence="1" id="KW-0812">Transmembrane</keyword>
<sequence>MQLNDLVILFICFIIAAFWWHDRGIKQAAYTLAVKMCEERDVQLLDQNIRICRWMPKLDKDKGPHIMRTFRFEFTHTGERRYTGHLIMRGNRFSDFELQPYHI</sequence>
<dbReference type="InterPro" id="IPR021732">
    <property type="entry name" value="DUF3301"/>
</dbReference>
<feature type="transmembrane region" description="Helical" evidence="1">
    <location>
        <begin position="6"/>
        <end position="22"/>
    </location>
</feature>
<keyword evidence="1" id="KW-0472">Membrane</keyword>
<organism evidence="2 3">
    <name type="scientific">Bermanella marisrubri</name>
    <dbReference type="NCBI Taxonomy" id="207949"/>
    <lineage>
        <taxon>Bacteria</taxon>
        <taxon>Pseudomonadati</taxon>
        <taxon>Pseudomonadota</taxon>
        <taxon>Gammaproteobacteria</taxon>
        <taxon>Oceanospirillales</taxon>
        <taxon>Oceanospirillaceae</taxon>
        <taxon>Bermanella</taxon>
    </lineage>
</organism>
<dbReference type="OrthoDB" id="5959530at2"/>
<name>Q1N6R6_9GAMM</name>
<evidence type="ECO:0000313" key="2">
    <source>
        <dbReference type="EMBL" id="EAT13526.1"/>
    </source>
</evidence>